<evidence type="ECO:0000256" key="1">
    <source>
        <dbReference type="ARBA" id="ARBA00004651"/>
    </source>
</evidence>
<feature type="transmembrane region" description="Helical" evidence="6">
    <location>
        <begin position="6"/>
        <end position="23"/>
    </location>
</feature>
<protein>
    <submittedName>
        <fullName evidence="8">Pilus assembly protein TadB</fullName>
    </submittedName>
</protein>
<evidence type="ECO:0000256" key="6">
    <source>
        <dbReference type="SAM" id="Phobius"/>
    </source>
</evidence>
<keyword evidence="2" id="KW-1003">Cell membrane</keyword>
<dbReference type="PANTHER" id="PTHR35007">
    <property type="entry name" value="INTEGRAL MEMBRANE PROTEIN-RELATED"/>
    <property type="match status" value="1"/>
</dbReference>
<evidence type="ECO:0000256" key="4">
    <source>
        <dbReference type="ARBA" id="ARBA00022989"/>
    </source>
</evidence>
<dbReference type="KEGG" id="jeo:JMA_01780"/>
<evidence type="ECO:0000256" key="2">
    <source>
        <dbReference type="ARBA" id="ARBA00022475"/>
    </source>
</evidence>
<keyword evidence="3 6" id="KW-0812">Transmembrane</keyword>
<dbReference type="OrthoDB" id="2574794at2"/>
<feature type="domain" description="Type II secretion system protein GspF" evidence="7">
    <location>
        <begin position="167"/>
        <end position="292"/>
    </location>
</feature>
<keyword evidence="4 6" id="KW-1133">Transmembrane helix</keyword>
<feature type="transmembrane region" description="Helical" evidence="6">
    <location>
        <begin position="276"/>
        <end position="302"/>
    </location>
</feature>
<dbReference type="BioCyc" id="JESP1508404:G14D9-9382-MONOMER"/>
<evidence type="ECO:0000313" key="9">
    <source>
        <dbReference type="Proteomes" id="UP000031449"/>
    </source>
</evidence>
<organism evidence="8 9">
    <name type="scientific">Jeotgalibacillus malaysiensis</name>
    <dbReference type="NCBI Taxonomy" id="1508404"/>
    <lineage>
        <taxon>Bacteria</taxon>
        <taxon>Bacillati</taxon>
        <taxon>Bacillota</taxon>
        <taxon>Bacilli</taxon>
        <taxon>Bacillales</taxon>
        <taxon>Caryophanaceae</taxon>
        <taxon>Jeotgalibacillus</taxon>
    </lineage>
</organism>
<evidence type="ECO:0000259" key="7">
    <source>
        <dbReference type="Pfam" id="PF00482"/>
    </source>
</evidence>
<dbReference type="HOGENOM" id="CLU_056917_4_0_9"/>
<dbReference type="STRING" id="1508404.JMA_01780"/>
<keyword evidence="9" id="KW-1185">Reference proteome</keyword>
<reference evidence="8 9" key="1">
    <citation type="submission" date="2014-08" db="EMBL/GenBank/DDBJ databases">
        <title>Complete genome of a marine bacteria Jeotgalibacillus malaysiensis.</title>
        <authorList>
            <person name="Yaakop A.S."/>
            <person name="Chan K.-G."/>
            <person name="Goh K.M."/>
        </authorList>
    </citation>
    <scope>NUCLEOTIDE SEQUENCE [LARGE SCALE GENOMIC DNA]</scope>
    <source>
        <strain evidence="8 9">D5</strain>
    </source>
</reference>
<sequence>MDALIILCIVLFWFLVLLGLRNWSVYIKEKRELLLHISDVTMVDAFEKKEKKRKQRAGFIDRVTKFADEFADLGQRINFFSVNQDVADWLKKSGNRYELTVARFQGLKMMLMTVGFFLGMFFFFLGLPLSQFGIVLTPLIGYFLPIIVIRQQVKQRQQALRMDLPDFLDTVSTSLQAGVSLDQALREVIRFFDGPLREEFTRFIQEIDLGVQREQAYRNLLERNSNQEFQQLIKSLLQGMKLGVPVASTFKLQAEDMRQLREEQVKELAAKASPKVTLVTTFIVAPVSILMIAGLMILNLLYGENSIMNLF</sequence>
<dbReference type="AlphaFoldDB" id="A0A0B5AGM6"/>
<evidence type="ECO:0000313" key="8">
    <source>
        <dbReference type="EMBL" id="AJD89495.1"/>
    </source>
</evidence>
<dbReference type="EMBL" id="CP009416">
    <property type="protein sequence ID" value="AJD89495.1"/>
    <property type="molecule type" value="Genomic_DNA"/>
</dbReference>
<gene>
    <name evidence="8" type="ORF">JMA_01780</name>
</gene>
<evidence type="ECO:0000256" key="3">
    <source>
        <dbReference type="ARBA" id="ARBA00022692"/>
    </source>
</evidence>
<evidence type="ECO:0000256" key="5">
    <source>
        <dbReference type="ARBA" id="ARBA00023136"/>
    </source>
</evidence>
<keyword evidence="5 6" id="KW-0472">Membrane</keyword>
<dbReference type="Proteomes" id="UP000031449">
    <property type="component" value="Chromosome"/>
</dbReference>
<feature type="transmembrane region" description="Helical" evidence="6">
    <location>
        <begin position="106"/>
        <end position="125"/>
    </location>
</feature>
<dbReference type="PANTHER" id="PTHR35007:SF2">
    <property type="entry name" value="PILUS ASSEMBLE PROTEIN"/>
    <property type="match status" value="1"/>
</dbReference>
<accession>A0A0B5AGM6</accession>
<feature type="transmembrane region" description="Helical" evidence="6">
    <location>
        <begin position="131"/>
        <end position="149"/>
    </location>
</feature>
<dbReference type="Pfam" id="PF00482">
    <property type="entry name" value="T2SSF"/>
    <property type="match status" value="1"/>
</dbReference>
<proteinExistence type="predicted"/>
<dbReference type="GO" id="GO:0005886">
    <property type="term" value="C:plasma membrane"/>
    <property type="evidence" value="ECO:0007669"/>
    <property type="project" value="UniProtKB-SubCell"/>
</dbReference>
<comment type="subcellular location">
    <subcellularLocation>
        <location evidence="1">Cell membrane</location>
        <topology evidence="1">Multi-pass membrane protein</topology>
    </subcellularLocation>
</comment>
<dbReference type="InterPro" id="IPR018076">
    <property type="entry name" value="T2SS_GspF_dom"/>
</dbReference>
<name>A0A0B5AGM6_9BACL</name>